<evidence type="ECO:0000259" key="8">
    <source>
        <dbReference type="SMART" id="SM00363"/>
    </source>
</evidence>
<dbReference type="Gene3D" id="3.10.290.10">
    <property type="entry name" value="RNA-binding S4 domain"/>
    <property type="match status" value="1"/>
</dbReference>
<dbReference type="GO" id="GO:0006412">
    <property type="term" value="P:translation"/>
    <property type="evidence" value="ECO:0007669"/>
    <property type="project" value="UniProtKB-UniRule"/>
</dbReference>
<dbReference type="InterPro" id="IPR002942">
    <property type="entry name" value="S4_RNA-bd"/>
</dbReference>
<dbReference type="InterPro" id="IPR001912">
    <property type="entry name" value="Ribosomal_uS4_N"/>
</dbReference>
<accession>F8AGB0</accession>
<dbReference type="InterPro" id="IPR022801">
    <property type="entry name" value="Ribosomal_uS4"/>
</dbReference>
<evidence type="ECO:0000256" key="4">
    <source>
        <dbReference type="ARBA" id="ARBA00022980"/>
    </source>
</evidence>
<feature type="domain" description="Small ribosomal subunit protein uS4 N-terminal" evidence="9">
    <location>
        <begin position="5"/>
        <end position="102"/>
    </location>
</feature>
<dbReference type="SUPFAM" id="SSF55174">
    <property type="entry name" value="Alpha-L RNA-binding motif"/>
    <property type="match status" value="1"/>
</dbReference>
<evidence type="ECO:0000259" key="9">
    <source>
        <dbReference type="SMART" id="SM01390"/>
    </source>
</evidence>
<dbReference type="PROSITE" id="PS50889">
    <property type="entry name" value="S4"/>
    <property type="match status" value="1"/>
</dbReference>
<dbReference type="GO" id="GO:0003735">
    <property type="term" value="F:structural constituent of ribosome"/>
    <property type="evidence" value="ECO:0007669"/>
    <property type="project" value="InterPro"/>
</dbReference>
<dbReference type="PANTHER" id="PTHR11831">
    <property type="entry name" value="30S 40S RIBOSOMAL PROTEIN"/>
    <property type="match status" value="1"/>
</dbReference>
<dbReference type="SMART" id="SM01390">
    <property type="entry name" value="Ribosomal_S4"/>
    <property type="match status" value="1"/>
</dbReference>
<dbReference type="GO" id="GO:0019843">
    <property type="term" value="F:rRNA binding"/>
    <property type="evidence" value="ECO:0007669"/>
    <property type="project" value="UniProtKB-UniRule"/>
</dbReference>
<dbReference type="GO" id="GO:0042274">
    <property type="term" value="P:ribosomal small subunit biogenesis"/>
    <property type="evidence" value="ECO:0007669"/>
    <property type="project" value="TreeGrafter"/>
</dbReference>
<dbReference type="HOGENOM" id="CLU_089738_1_1_2"/>
<evidence type="ECO:0000256" key="3">
    <source>
        <dbReference type="ARBA" id="ARBA00022884"/>
    </source>
</evidence>
<organism evidence="10 11">
    <name type="scientific">Pyrococcus yayanosii (strain CH1 / JCM 16557)</name>
    <dbReference type="NCBI Taxonomy" id="529709"/>
    <lineage>
        <taxon>Archaea</taxon>
        <taxon>Methanobacteriati</taxon>
        <taxon>Methanobacteriota</taxon>
        <taxon>Thermococci</taxon>
        <taxon>Thermococcales</taxon>
        <taxon>Thermococcaceae</taxon>
        <taxon>Pyrococcus</taxon>
    </lineage>
</organism>
<dbReference type="InterPro" id="IPR005710">
    <property type="entry name" value="Ribosomal_uS4_euk/arc"/>
</dbReference>
<sequence>MGDPKRQRKKYETPPHPWIKERLDRERVLMEKYALKNKKELWKHETQLKNFRRRARRLLAARGKQAEIERQQLLQRLRRLGLLPADAVLDDVLSLTIEDILERRLQTIVFKKGLARTMRQARQLIVHGHIEVNGQIIRSPSYLVLKEEEDTITYARTSPFANPGHPERMVIEQAKQSEGGGA</sequence>
<dbReference type="OrthoDB" id="10429at2157"/>
<dbReference type="HAMAP" id="MF_01306_A">
    <property type="entry name" value="Ribosomal_uS4_A"/>
    <property type="match status" value="1"/>
</dbReference>
<dbReference type="SMART" id="SM00363">
    <property type="entry name" value="S4"/>
    <property type="match status" value="1"/>
</dbReference>
<protein>
    <recommendedName>
        <fullName evidence="7">Small ribosomal subunit protein uS4</fullName>
    </recommendedName>
</protein>
<dbReference type="Pfam" id="PF01479">
    <property type="entry name" value="S4"/>
    <property type="match status" value="1"/>
</dbReference>
<evidence type="ECO:0000256" key="6">
    <source>
        <dbReference type="ARBA" id="ARBA00025813"/>
    </source>
</evidence>
<dbReference type="STRING" id="529709.PYCH_02500"/>
<name>F8AGB0_PYRYC</name>
<dbReference type="EMBL" id="CP002779">
    <property type="protein sequence ID" value="AEH23949.1"/>
    <property type="molecule type" value="Genomic_DNA"/>
</dbReference>
<comment type="similarity">
    <text evidence="1 7">Belongs to the universal ribosomal protein uS4 family.</text>
</comment>
<evidence type="ECO:0000256" key="7">
    <source>
        <dbReference type="HAMAP-Rule" id="MF_01306"/>
    </source>
</evidence>
<dbReference type="InterPro" id="IPR018079">
    <property type="entry name" value="Ribosomal_uS4_CS"/>
</dbReference>
<dbReference type="Proteomes" id="UP000008386">
    <property type="component" value="Chromosome"/>
</dbReference>
<dbReference type="FunFam" id="3.10.290.10:FF:000026">
    <property type="entry name" value="30S ribosomal protein S4"/>
    <property type="match status" value="1"/>
</dbReference>
<dbReference type="GeneID" id="10836828"/>
<dbReference type="InterPro" id="IPR036986">
    <property type="entry name" value="S4_RNA-bd_sf"/>
</dbReference>
<dbReference type="CDD" id="cd00165">
    <property type="entry name" value="S4"/>
    <property type="match status" value="1"/>
</dbReference>
<keyword evidence="2 7" id="KW-0699">rRNA-binding</keyword>
<comment type="subunit">
    <text evidence="6 7">Part of the 30S ribosomal subunit. Contacts protein S5. The interaction surface between S4 and S5 is involved in control of translational fidelity.</text>
</comment>
<evidence type="ECO:0000313" key="11">
    <source>
        <dbReference type="Proteomes" id="UP000008386"/>
    </source>
</evidence>
<dbReference type="AlphaFoldDB" id="F8AGB0"/>
<dbReference type="GO" id="GO:0015935">
    <property type="term" value="C:small ribosomal subunit"/>
    <property type="evidence" value="ECO:0007669"/>
    <property type="project" value="InterPro"/>
</dbReference>
<gene>
    <name evidence="7" type="primary">rps4</name>
    <name evidence="10" type="ordered locus">PYCH_02500</name>
</gene>
<keyword evidence="4 7" id="KW-0689">Ribosomal protein</keyword>
<dbReference type="PANTHER" id="PTHR11831:SF5">
    <property type="entry name" value="40S RIBOSOMAL PROTEIN S9"/>
    <property type="match status" value="1"/>
</dbReference>
<feature type="domain" description="RNA-binding S4" evidence="8">
    <location>
        <begin position="103"/>
        <end position="165"/>
    </location>
</feature>
<keyword evidence="5 7" id="KW-0687">Ribonucleoprotein</keyword>
<dbReference type="KEGG" id="pya:PYCH_02500"/>
<dbReference type="NCBIfam" id="TIGR01018">
    <property type="entry name" value="uS4_arch"/>
    <property type="match status" value="1"/>
</dbReference>
<evidence type="ECO:0000313" key="10">
    <source>
        <dbReference type="EMBL" id="AEH23949.1"/>
    </source>
</evidence>
<evidence type="ECO:0000256" key="1">
    <source>
        <dbReference type="ARBA" id="ARBA00007465"/>
    </source>
</evidence>
<dbReference type="eggNOG" id="arCOG04239">
    <property type="taxonomic scope" value="Archaea"/>
</dbReference>
<comment type="function">
    <text evidence="7">With S5 and S12 plays an important role in translational accuracy.</text>
</comment>
<dbReference type="PROSITE" id="PS00632">
    <property type="entry name" value="RIBOSOMAL_S4"/>
    <property type="match status" value="1"/>
</dbReference>
<reference evidence="10 11" key="1">
    <citation type="journal article" date="2011" name="J. Bacteriol.">
        <title>Complete genome sequence of the obligate piezophilic hyperthermophilic archaeon Pyrococcus yayanosii CH1.</title>
        <authorList>
            <person name="Jun X."/>
            <person name="Lupeng L."/>
            <person name="Minjuan X."/>
            <person name="Oger P."/>
            <person name="Fengping W."/>
            <person name="Jebbar M."/>
            <person name="Xiang X."/>
        </authorList>
    </citation>
    <scope>NUCLEOTIDE SEQUENCE [LARGE SCALE GENOMIC DNA]</scope>
    <source>
        <strain evidence="11">CH1 / JCM 16557</strain>
    </source>
</reference>
<proteinExistence type="inferred from homology"/>
<keyword evidence="3 7" id="KW-0694">RNA-binding</keyword>
<keyword evidence="11" id="KW-1185">Reference proteome</keyword>
<evidence type="ECO:0000256" key="2">
    <source>
        <dbReference type="ARBA" id="ARBA00022730"/>
    </source>
</evidence>
<dbReference type="RefSeq" id="WP_013905007.1">
    <property type="nucleotide sequence ID" value="NC_015680.1"/>
</dbReference>
<comment type="function">
    <text evidence="7">One of the primary rRNA binding proteins, it binds directly to 16S rRNA where it nucleates assembly of the body of the 30S subunit.</text>
</comment>
<evidence type="ECO:0000256" key="5">
    <source>
        <dbReference type="ARBA" id="ARBA00023274"/>
    </source>
</evidence>
<dbReference type="InterPro" id="IPR022802">
    <property type="entry name" value="Ribosomal_uS4_arc"/>
</dbReference>
<dbReference type="NCBIfam" id="NF003139">
    <property type="entry name" value="PRK04051.1"/>
    <property type="match status" value="1"/>
</dbReference>